<dbReference type="SUPFAM" id="SSF46785">
    <property type="entry name" value="Winged helix' DNA-binding domain"/>
    <property type="match status" value="1"/>
</dbReference>
<proteinExistence type="predicted"/>
<dbReference type="RefSeq" id="WP_018919759.1">
    <property type="nucleotide sequence ID" value="NZ_LR134384.1"/>
</dbReference>
<dbReference type="InterPro" id="IPR036388">
    <property type="entry name" value="WH-like_DNA-bd_sf"/>
</dbReference>
<sequence length="104" mass="11780">MVVDTLFPTCPVRNVLARLCEPDALWVIQLLGERQMMTPDELCQEMKGLNQNQILAAVTLLVEDNIMILNGKSYRLSPLGKSLLPAVKELIDWCIQHETCFLPQ</sequence>
<evidence type="ECO:0008006" key="3">
    <source>
        <dbReference type="Google" id="ProtNLM"/>
    </source>
</evidence>
<protein>
    <recommendedName>
        <fullName evidence="3">Transcriptional regulator</fullName>
    </recommendedName>
</protein>
<organism evidence="1 2">
    <name type="scientific">Segatella oris</name>
    <dbReference type="NCBI Taxonomy" id="28135"/>
    <lineage>
        <taxon>Bacteria</taxon>
        <taxon>Pseudomonadati</taxon>
        <taxon>Bacteroidota</taxon>
        <taxon>Bacteroidia</taxon>
        <taxon>Bacteroidales</taxon>
        <taxon>Prevotellaceae</taxon>
        <taxon>Segatella</taxon>
    </lineage>
</organism>
<dbReference type="Gene3D" id="1.10.10.10">
    <property type="entry name" value="Winged helix-like DNA-binding domain superfamily/Winged helix DNA-binding domain"/>
    <property type="match status" value="1"/>
</dbReference>
<accession>A0A3S4T9R4</accession>
<dbReference type="AlphaFoldDB" id="A0A3S4T9R4"/>
<name>A0A3S4T9R4_9BACT</name>
<evidence type="ECO:0000313" key="2">
    <source>
        <dbReference type="Proteomes" id="UP000274578"/>
    </source>
</evidence>
<dbReference type="GeneID" id="85011354"/>
<gene>
    <name evidence="1" type="ORF">NCTC13071_00445</name>
</gene>
<evidence type="ECO:0000313" key="1">
    <source>
        <dbReference type="EMBL" id="VEH14468.1"/>
    </source>
</evidence>
<dbReference type="EMBL" id="LR134384">
    <property type="protein sequence ID" value="VEH14468.1"/>
    <property type="molecule type" value="Genomic_DNA"/>
</dbReference>
<dbReference type="Proteomes" id="UP000274578">
    <property type="component" value="Chromosome 1"/>
</dbReference>
<dbReference type="InterPro" id="IPR036390">
    <property type="entry name" value="WH_DNA-bd_sf"/>
</dbReference>
<reference evidence="1 2" key="1">
    <citation type="submission" date="2018-12" db="EMBL/GenBank/DDBJ databases">
        <authorList>
            <consortium name="Pathogen Informatics"/>
        </authorList>
    </citation>
    <scope>NUCLEOTIDE SEQUENCE [LARGE SCALE GENOMIC DNA]</scope>
    <source>
        <strain evidence="1 2">NCTC13071</strain>
    </source>
</reference>
<dbReference type="KEGG" id="poc:NCTC13071_00445"/>